<keyword evidence="5" id="KW-1185">Reference proteome</keyword>
<comment type="similarity">
    <text evidence="3">Belongs to the SAAL1 family.</text>
</comment>
<name>A0A3B4A2S5_9GOBI</name>
<organism evidence="4 5">
    <name type="scientific">Periophthalmus magnuspinnatus</name>
    <dbReference type="NCBI Taxonomy" id="409849"/>
    <lineage>
        <taxon>Eukaryota</taxon>
        <taxon>Metazoa</taxon>
        <taxon>Chordata</taxon>
        <taxon>Craniata</taxon>
        <taxon>Vertebrata</taxon>
        <taxon>Euteleostomi</taxon>
        <taxon>Actinopterygii</taxon>
        <taxon>Neopterygii</taxon>
        <taxon>Teleostei</taxon>
        <taxon>Neoteleostei</taxon>
        <taxon>Acanthomorphata</taxon>
        <taxon>Gobiaria</taxon>
        <taxon>Gobiiformes</taxon>
        <taxon>Gobioidei</taxon>
        <taxon>Gobiidae</taxon>
        <taxon>Oxudercinae</taxon>
        <taxon>Periophthalmus</taxon>
    </lineage>
</organism>
<evidence type="ECO:0000256" key="1">
    <source>
        <dbReference type="ARBA" id="ARBA00004123"/>
    </source>
</evidence>
<evidence type="ECO:0000313" key="5">
    <source>
        <dbReference type="Proteomes" id="UP000261520"/>
    </source>
</evidence>
<dbReference type="PANTHER" id="PTHR23424">
    <property type="entry name" value="SERUM AMYLOID A"/>
    <property type="match status" value="1"/>
</dbReference>
<dbReference type="PANTHER" id="PTHR23424:SF23">
    <property type="entry name" value="PROTEIN SAAL1"/>
    <property type="match status" value="1"/>
</dbReference>
<sequence length="393" mass="43901">MDRNPSPPPANEEAGEDADAIGDTVYSKHWLFSTLTRLIQVRPMDLSNDDEEDLCKVWDMAMDKDVAGFLQEFRATDILLGVIAKSRCPRLTEICVGILGNIACFPETCLTLSQNEELGEVLLLLLGDTDPPTLLETCRYLLLLTCVSQKDVCSLWLERMQQQPSVCSNLCFIMRSSTNTDLLEKVGELVDKAFDLDEGLMRSWVTPKSHPEAGNGESCVDVASCLLEAGKQLRSESPNGLEIYLHILQLLTTITEGIQIFCAANGPGKAIWNFLCEVVCEGLCQTDDLPVVLQEQRGILVQAFAVLQALYKCQDQWSLTLIGRVLQVLHFHSEYKNTCTEEEYFKNEQLQTLAEISAEFLADISPDISKVTIELINNVNILLFQSLVICSYY</sequence>
<dbReference type="STRING" id="409849.ENSPMGP00000010786"/>
<keyword evidence="2" id="KW-0539">Nucleus</keyword>
<dbReference type="SUPFAM" id="SSF48371">
    <property type="entry name" value="ARM repeat"/>
    <property type="match status" value="1"/>
</dbReference>
<accession>A0A3B4A2S5</accession>
<evidence type="ECO:0000256" key="2">
    <source>
        <dbReference type="ARBA" id="ARBA00023242"/>
    </source>
</evidence>
<dbReference type="AlphaFoldDB" id="A0A3B4A2S5"/>
<comment type="subcellular location">
    <subcellularLocation>
        <location evidence="1">Nucleus</location>
    </subcellularLocation>
</comment>
<evidence type="ECO:0000313" key="4">
    <source>
        <dbReference type="Ensembl" id="ENSPMGP00000010786.1"/>
    </source>
</evidence>
<dbReference type="InterPro" id="IPR052464">
    <property type="entry name" value="Synovial_Prolif_Regulator"/>
</dbReference>
<evidence type="ECO:0008006" key="6">
    <source>
        <dbReference type="Google" id="ProtNLM"/>
    </source>
</evidence>
<protein>
    <recommendedName>
        <fullName evidence="6">Serum amyloid A like 1</fullName>
    </recommendedName>
</protein>
<dbReference type="Proteomes" id="UP000261520">
    <property type="component" value="Unplaced"/>
</dbReference>
<dbReference type="InterPro" id="IPR016024">
    <property type="entry name" value="ARM-type_fold"/>
</dbReference>
<dbReference type="GO" id="GO:0005654">
    <property type="term" value="C:nucleoplasm"/>
    <property type="evidence" value="ECO:0007669"/>
    <property type="project" value="TreeGrafter"/>
</dbReference>
<evidence type="ECO:0000256" key="3">
    <source>
        <dbReference type="ARBA" id="ARBA00038401"/>
    </source>
</evidence>
<dbReference type="Ensembl" id="ENSPMGT00000011499.1">
    <property type="protein sequence ID" value="ENSPMGP00000010786.1"/>
    <property type="gene ID" value="ENSPMGG00000008933.1"/>
</dbReference>
<reference evidence="4" key="1">
    <citation type="submission" date="2025-08" db="UniProtKB">
        <authorList>
            <consortium name="Ensembl"/>
        </authorList>
    </citation>
    <scope>IDENTIFICATION</scope>
</reference>
<dbReference type="GO" id="GO:1901647">
    <property type="term" value="P:positive regulation of synoviocyte proliferation"/>
    <property type="evidence" value="ECO:0007669"/>
    <property type="project" value="TreeGrafter"/>
</dbReference>
<reference evidence="4" key="2">
    <citation type="submission" date="2025-09" db="UniProtKB">
        <authorList>
            <consortium name="Ensembl"/>
        </authorList>
    </citation>
    <scope>IDENTIFICATION</scope>
</reference>
<proteinExistence type="inferred from homology"/>